<name>A0A2K1JHJ9_PHYPA</name>
<dbReference type="EnsemblPlants" id="Pp3c14_7690V3.1">
    <property type="protein sequence ID" value="Pp3c14_7690V3.1"/>
    <property type="gene ID" value="Pp3c14_7690"/>
</dbReference>
<evidence type="ECO:0000313" key="2">
    <source>
        <dbReference type="EnsemblPlants" id="Pp3c14_7690V3.1"/>
    </source>
</evidence>
<reference evidence="2" key="3">
    <citation type="submission" date="2020-12" db="UniProtKB">
        <authorList>
            <consortium name="EnsemblPlants"/>
        </authorList>
    </citation>
    <scope>IDENTIFICATION</scope>
</reference>
<protein>
    <submittedName>
        <fullName evidence="1 2">Uncharacterized protein</fullName>
    </submittedName>
</protein>
<dbReference type="Gramene" id="Pp3c14_7690V3.1">
    <property type="protein sequence ID" value="Pp3c14_7690V3.1"/>
    <property type="gene ID" value="Pp3c14_7690"/>
</dbReference>
<organism evidence="1">
    <name type="scientific">Physcomitrium patens</name>
    <name type="common">Spreading-leaved earth moss</name>
    <name type="synonym">Physcomitrella patens</name>
    <dbReference type="NCBI Taxonomy" id="3218"/>
    <lineage>
        <taxon>Eukaryota</taxon>
        <taxon>Viridiplantae</taxon>
        <taxon>Streptophyta</taxon>
        <taxon>Embryophyta</taxon>
        <taxon>Bryophyta</taxon>
        <taxon>Bryophytina</taxon>
        <taxon>Bryopsida</taxon>
        <taxon>Funariidae</taxon>
        <taxon>Funariales</taxon>
        <taxon>Funariaceae</taxon>
        <taxon>Physcomitrium</taxon>
    </lineage>
</organism>
<sequence length="110" mass="12859">MQPVSRHLGGIQERLQNAVQEHRNVIIDLFVQYVKRFFLQPCHLLDIRSSLTKADRECVRINVKELSVTYNSKYRSQMAPKENLLLDEQCSQITFKFARATHARTEHGAF</sequence>
<dbReference type="Proteomes" id="UP000006727">
    <property type="component" value="Chromosome 14"/>
</dbReference>
<dbReference type="PaxDb" id="3218-PP1S79_238V6.1"/>
<dbReference type="EMBL" id="ABEU02000014">
    <property type="protein sequence ID" value="PNR40766.1"/>
    <property type="molecule type" value="Genomic_DNA"/>
</dbReference>
<reference evidence="1 3" key="2">
    <citation type="journal article" date="2018" name="Plant J.">
        <title>The Physcomitrella patens chromosome-scale assembly reveals moss genome structure and evolution.</title>
        <authorList>
            <person name="Lang D."/>
            <person name="Ullrich K.K."/>
            <person name="Murat F."/>
            <person name="Fuchs J."/>
            <person name="Jenkins J."/>
            <person name="Haas F.B."/>
            <person name="Piednoel M."/>
            <person name="Gundlach H."/>
            <person name="Van Bel M."/>
            <person name="Meyberg R."/>
            <person name="Vives C."/>
            <person name="Morata J."/>
            <person name="Symeonidi A."/>
            <person name="Hiss M."/>
            <person name="Muchero W."/>
            <person name="Kamisugi Y."/>
            <person name="Saleh O."/>
            <person name="Blanc G."/>
            <person name="Decker E.L."/>
            <person name="van Gessel N."/>
            <person name="Grimwood J."/>
            <person name="Hayes R.D."/>
            <person name="Graham S.W."/>
            <person name="Gunter L.E."/>
            <person name="McDaniel S.F."/>
            <person name="Hoernstein S.N.W."/>
            <person name="Larsson A."/>
            <person name="Li F.W."/>
            <person name="Perroud P.F."/>
            <person name="Phillips J."/>
            <person name="Ranjan P."/>
            <person name="Rokshar D.S."/>
            <person name="Rothfels C.J."/>
            <person name="Schneider L."/>
            <person name="Shu S."/>
            <person name="Stevenson D.W."/>
            <person name="Thummler F."/>
            <person name="Tillich M."/>
            <person name="Villarreal Aguilar J.C."/>
            <person name="Widiez T."/>
            <person name="Wong G.K."/>
            <person name="Wymore A."/>
            <person name="Zhang Y."/>
            <person name="Zimmer A.D."/>
            <person name="Quatrano R.S."/>
            <person name="Mayer K.F.X."/>
            <person name="Goodstein D."/>
            <person name="Casacuberta J.M."/>
            <person name="Vandepoele K."/>
            <person name="Reski R."/>
            <person name="Cuming A.C."/>
            <person name="Tuskan G.A."/>
            <person name="Maumus F."/>
            <person name="Salse J."/>
            <person name="Schmutz J."/>
            <person name="Rensing S.A."/>
        </authorList>
    </citation>
    <scope>NUCLEOTIDE SEQUENCE [LARGE SCALE GENOMIC DNA]</scope>
    <source>
        <strain evidence="2 3">cv. Gransden 2004</strain>
    </source>
</reference>
<reference evidence="1 3" key="1">
    <citation type="journal article" date="2008" name="Science">
        <title>The Physcomitrella genome reveals evolutionary insights into the conquest of land by plants.</title>
        <authorList>
            <person name="Rensing S."/>
            <person name="Lang D."/>
            <person name="Zimmer A."/>
            <person name="Terry A."/>
            <person name="Salamov A."/>
            <person name="Shapiro H."/>
            <person name="Nishiyama T."/>
            <person name="Perroud P.-F."/>
            <person name="Lindquist E."/>
            <person name="Kamisugi Y."/>
            <person name="Tanahashi T."/>
            <person name="Sakakibara K."/>
            <person name="Fujita T."/>
            <person name="Oishi K."/>
            <person name="Shin-I T."/>
            <person name="Kuroki Y."/>
            <person name="Toyoda A."/>
            <person name="Suzuki Y."/>
            <person name="Hashimoto A."/>
            <person name="Yamaguchi K."/>
            <person name="Sugano A."/>
            <person name="Kohara Y."/>
            <person name="Fujiyama A."/>
            <person name="Anterola A."/>
            <person name="Aoki S."/>
            <person name="Ashton N."/>
            <person name="Barbazuk W.B."/>
            <person name="Barker E."/>
            <person name="Bennetzen J."/>
            <person name="Bezanilla M."/>
            <person name="Blankenship R."/>
            <person name="Cho S.H."/>
            <person name="Dutcher S."/>
            <person name="Estelle M."/>
            <person name="Fawcett J.A."/>
            <person name="Gundlach H."/>
            <person name="Hanada K."/>
            <person name="Heyl A."/>
            <person name="Hicks K.A."/>
            <person name="Hugh J."/>
            <person name="Lohr M."/>
            <person name="Mayer K."/>
            <person name="Melkozernov A."/>
            <person name="Murata T."/>
            <person name="Nelson D."/>
            <person name="Pils B."/>
            <person name="Prigge M."/>
            <person name="Reiss B."/>
            <person name="Renner T."/>
            <person name="Rombauts S."/>
            <person name="Rushton P."/>
            <person name="Sanderfoot A."/>
            <person name="Schween G."/>
            <person name="Shiu S.-H."/>
            <person name="Stueber K."/>
            <person name="Theodoulou F.L."/>
            <person name="Tu H."/>
            <person name="Van de Peer Y."/>
            <person name="Verrier P.J."/>
            <person name="Waters E."/>
            <person name="Wood A."/>
            <person name="Yang L."/>
            <person name="Cove D."/>
            <person name="Cuming A."/>
            <person name="Hasebe M."/>
            <person name="Lucas S."/>
            <person name="Mishler D.B."/>
            <person name="Reski R."/>
            <person name="Grigoriev I."/>
            <person name="Quatrano R.S."/>
            <person name="Boore J.L."/>
        </authorList>
    </citation>
    <scope>NUCLEOTIDE SEQUENCE [LARGE SCALE GENOMIC DNA]</scope>
    <source>
        <strain evidence="2 3">cv. Gransden 2004</strain>
    </source>
</reference>
<dbReference type="AlphaFoldDB" id="A0A2K1JHJ9"/>
<evidence type="ECO:0000313" key="3">
    <source>
        <dbReference type="Proteomes" id="UP000006727"/>
    </source>
</evidence>
<keyword evidence="3" id="KW-1185">Reference proteome</keyword>
<accession>A0A2K1JHJ9</accession>
<gene>
    <name evidence="1" type="ORF">PHYPA_018169</name>
</gene>
<evidence type="ECO:0000313" key="1">
    <source>
        <dbReference type="EMBL" id="PNR40766.1"/>
    </source>
</evidence>
<proteinExistence type="predicted"/>
<dbReference type="InParanoid" id="A0A2K1JHJ9"/>